<dbReference type="Proteomes" id="UP000059680">
    <property type="component" value="Chromosome 12"/>
</dbReference>
<gene>
    <name evidence="2" type="ordered locus">Os12g0283350</name>
    <name evidence="2" type="ORF">OSNPB_120283350</name>
</gene>
<keyword evidence="3" id="KW-1185">Reference proteome</keyword>
<dbReference type="EMBL" id="AP014968">
    <property type="protein sequence ID" value="BAT16724.1"/>
    <property type="molecule type" value="Genomic_DNA"/>
</dbReference>
<protein>
    <submittedName>
        <fullName evidence="2">Os12g0283350 protein</fullName>
    </submittedName>
</protein>
<dbReference type="AlphaFoldDB" id="A0A0P0Y937"/>
<evidence type="ECO:0000313" key="2">
    <source>
        <dbReference type="EMBL" id="BAT16724.1"/>
    </source>
</evidence>
<dbReference type="InParanoid" id="A0A0P0Y937"/>
<reference evidence="2 3" key="2">
    <citation type="journal article" date="2013" name="Plant Cell Physiol.">
        <title>Rice Annotation Project Database (RAP-DB): an integrative and interactive database for rice genomics.</title>
        <authorList>
            <person name="Sakai H."/>
            <person name="Lee S.S."/>
            <person name="Tanaka T."/>
            <person name="Numa H."/>
            <person name="Kim J."/>
            <person name="Kawahara Y."/>
            <person name="Wakimoto H."/>
            <person name="Yang C.C."/>
            <person name="Iwamoto M."/>
            <person name="Abe T."/>
            <person name="Yamada Y."/>
            <person name="Muto A."/>
            <person name="Inokuchi H."/>
            <person name="Ikemura T."/>
            <person name="Matsumoto T."/>
            <person name="Sasaki T."/>
            <person name="Itoh T."/>
        </authorList>
    </citation>
    <scope>NUCLEOTIDE SEQUENCE [LARGE SCALE GENOMIC DNA]</scope>
    <source>
        <strain evidence="3">cv. Nipponbare</strain>
    </source>
</reference>
<dbReference type="PaxDb" id="39947-A0A0P0Y937"/>
<proteinExistence type="predicted"/>
<evidence type="ECO:0000313" key="3">
    <source>
        <dbReference type="Proteomes" id="UP000059680"/>
    </source>
</evidence>
<organism evidence="2 3">
    <name type="scientific">Oryza sativa subsp. japonica</name>
    <name type="common">Rice</name>
    <dbReference type="NCBI Taxonomy" id="39947"/>
    <lineage>
        <taxon>Eukaryota</taxon>
        <taxon>Viridiplantae</taxon>
        <taxon>Streptophyta</taxon>
        <taxon>Embryophyta</taxon>
        <taxon>Tracheophyta</taxon>
        <taxon>Spermatophyta</taxon>
        <taxon>Magnoliopsida</taxon>
        <taxon>Liliopsida</taxon>
        <taxon>Poales</taxon>
        <taxon>Poaceae</taxon>
        <taxon>BOP clade</taxon>
        <taxon>Oryzoideae</taxon>
        <taxon>Oryzeae</taxon>
        <taxon>Oryzinae</taxon>
        <taxon>Oryza</taxon>
        <taxon>Oryza sativa</taxon>
    </lineage>
</organism>
<evidence type="ECO:0000256" key="1">
    <source>
        <dbReference type="SAM" id="MobiDB-lite"/>
    </source>
</evidence>
<feature type="region of interest" description="Disordered" evidence="1">
    <location>
        <begin position="84"/>
        <end position="122"/>
    </location>
</feature>
<name>A0A0P0Y937_ORYSJ</name>
<accession>A0A0P0Y937</accession>
<reference evidence="3" key="1">
    <citation type="journal article" date="2005" name="Nature">
        <title>The map-based sequence of the rice genome.</title>
        <authorList>
            <consortium name="International rice genome sequencing project (IRGSP)"/>
            <person name="Matsumoto T."/>
            <person name="Wu J."/>
            <person name="Kanamori H."/>
            <person name="Katayose Y."/>
            <person name="Fujisawa M."/>
            <person name="Namiki N."/>
            <person name="Mizuno H."/>
            <person name="Yamamoto K."/>
            <person name="Antonio B.A."/>
            <person name="Baba T."/>
            <person name="Sakata K."/>
            <person name="Nagamura Y."/>
            <person name="Aoki H."/>
            <person name="Arikawa K."/>
            <person name="Arita K."/>
            <person name="Bito T."/>
            <person name="Chiden Y."/>
            <person name="Fujitsuka N."/>
            <person name="Fukunaka R."/>
            <person name="Hamada M."/>
            <person name="Harada C."/>
            <person name="Hayashi A."/>
            <person name="Hijishita S."/>
            <person name="Honda M."/>
            <person name="Hosokawa S."/>
            <person name="Ichikawa Y."/>
            <person name="Idonuma A."/>
            <person name="Iijima M."/>
            <person name="Ikeda M."/>
            <person name="Ikeno M."/>
            <person name="Ito K."/>
            <person name="Ito S."/>
            <person name="Ito T."/>
            <person name="Ito Y."/>
            <person name="Ito Y."/>
            <person name="Iwabuchi A."/>
            <person name="Kamiya K."/>
            <person name="Karasawa W."/>
            <person name="Kurita K."/>
            <person name="Katagiri S."/>
            <person name="Kikuta A."/>
            <person name="Kobayashi H."/>
            <person name="Kobayashi N."/>
            <person name="Machita K."/>
            <person name="Maehara T."/>
            <person name="Masukawa M."/>
            <person name="Mizubayashi T."/>
            <person name="Mukai Y."/>
            <person name="Nagasaki H."/>
            <person name="Nagata Y."/>
            <person name="Naito S."/>
            <person name="Nakashima M."/>
            <person name="Nakama Y."/>
            <person name="Nakamichi Y."/>
            <person name="Nakamura M."/>
            <person name="Meguro A."/>
            <person name="Negishi M."/>
            <person name="Ohta I."/>
            <person name="Ohta T."/>
            <person name="Okamoto M."/>
            <person name="Ono N."/>
            <person name="Saji S."/>
            <person name="Sakaguchi M."/>
            <person name="Sakai K."/>
            <person name="Shibata M."/>
            <person name="Shimokawa T."/>
            <person name="Song J."/>
            <person name="Takazaki Y."/>
            <person name="Terasawa K."/>
            <person name="Tsugane M."/>
            <person name="Tsuji K."/>
            <person name="Ueda S."/>
            <person name="Waki K."/>
            <person name="Yamagata H."/>
            <person name="Yamamoto M."/>
            <person name="Yamamoto S."/>
            <person name="Yamane H."/>
            <person name="Yoshiki S."/>
            <person name="Yoshihara R."/>
            <person name="Yukawa K."/>
            <person name="Zhong H."/>
            <person name="Yano M."/>
            <person name="Yuan Q."/>
            <person name="Ouyang S."/>
            <person name="Liu J."/>
            <person name="Jones K.M."/>
            <person name="Gansberger K."/>
            <person name="Moffat K."/>
            <person name="Hill J."/>
            <person name="Bera J."/>
            <person name="Fadrosh D."/>
            <person name="Jin S."/>
            <person name="Johri S."/>
            <person name="Kim M."/>
            <person name="Overton L."/>
            <person name="Reardon M."/>
            <person name="Tsitrin T."/>
            <person name="Vuong H."/>
            <person name="Weaver B."/>
            <person name="Ciecko A."/>
            <person name="Tallon L."/>
            <person name="Jackson J."/>
            <person name="Pai G."/>
            <person name="Aken S.V."/>
            <person name="Utterback T."/>
            <person name="Reidmuller S."/>
            <person name="Feldblyum T."/>
            <person name="Hsiao J."/>
            <person name="Zismann V."/>
            <person name="Iobst S."/>
            <person name="de Vazeille A.R."/>
            <person name="Buell C.R."/>
            <person name="Ying K."/>
            <person name="Li Y."/>
            <person name="Lu T."/>
            <person name="Huang Y."/>
            <person name="Zhao Q."/>
            <person name="Feng Q."/>
            <person name="Zhang L."/>
            <person name="Zhu J."/>
            <person name="Weng Q."/>
            <person name="Mu J."/>
            <person name="Lu Y."/>
            <person name="Fan D."/>
            <person name="Liu Y."/>
            <person name="Guan J."/>
            <person name="Zhang Y."/>
            <person name="Yu S."/>
            <person name="Liu X."/>
            <person name="Zhang Y."/>
            <person name="Hong G."/>
            <person name="Han B."/>
            <person name="Choisne N."/>
            <person name="Demange N."/>
            <person name="Orjeda G."/>
            <person name="Samain S."/>
            <person name="Cattolico L."/>
            <person name="Pelletier E."/>
            <person name="Couloux A."/>
            <person name="Segurens B."/>
            <person name="Wincker P."/>
            <person name="D'Hont A."/>
            <person name="Scarpelli C."/>
            <person name="Weissenbach J."/>
            <person name="Salanoubat M."/>
            <person name="Quetier F."/>
            <person name="Yu Y."/>
            <person name="Kim H.R."/>
            <person name="Rambo T."/>
            <person name="Currie J."/>
            <person name="Collura K."/>
            <person name="Luo M."/>
            <person name="Yang T."/>
            <person name="Ammiraju J.S.S."/>
            <person name="Engler F."/>
            <person name="Soderlund C."/>
            <person name="Wing R.A."/>
            <person name="Palmer L.E."/>
            <person name="de la Bastide M."/>
            <person name="Spiegel L."/>
            <person name="Nascimento L."/>
            <person name="Zutavern T."/>
            <person name="O'Shaughnessy A."/>
            <person name="Dike S."/>
            <person name="Dedhia N."/>
            <person name="Preston R."/>
            <person name="Balija V."/>
            <person name="McCombie W.R."/>
            <person name="Chow T."/>
            <person name="Chen H."/>
            <person name="Chung M."/>
            <person name="Chen C."/>
            <person name="Shaw J."/>
            <person name="Wu H."/>
            <person name="Hsiao K."/>
            <person name="Chao Y."/>
            <person name="Chu M."/>
            <person name="Cheng C."/>
            <person name="Hour A."/>
            <person name="Lee P."/>
            <person name="Lin S."/>
            <person name="Lin Y."/>
            <person name="Liou J."/>
            <person name="Liu S."/>
            <person name="Hsing Y."/>
            <person name="Raghuvanshi S."/>
            <person name="Mohanty A."/>
            <person name="Bharti A.K."/>
            <person name="Gaur A."/>
            <person name="Gupta V."/>
            <person name="Kumar D."/>
            <person name="Ravi V."/>
            <person name="Vij S."/>
            <person name="Kapur A."/>
            <person name="Khurana P."/>
            <person name="Khurana P."/>
            <person name="Khurana J.P."/>
            <person name="Tyagi A.K."/>
            <person name="Gaikwad K."/>
            <person name="Singh A."/>
            <person name="Dalal V."/>
            <person name="Srivastava S."/>
            <person name="Dixit A."/>
            <person name="Pal A.K."/>
            <person name="Ghazi I.A."/>
            <person name="Yadav M."/>
            <person name="Pandit A."/>
            <person name="Bhargava A."/>
            <person name="Sureshbabu K."/>
            <person name="Batra K."/>
            <person name="Sharma T.R."/>
            <person name="Mohapatra T."/>
            <person name="Singh N.K."/>
            <person name="Messing J."/>
            <person name="Nelson A.B."/>
            <person name="Fuks G."/>
            <person name="Kavchok S."/>
            <person name="Keizer G."/>
            <person name="Linton E."/>
            <person name="Llaca V."/>
            <person name="Song R."/>
            <person name="Tanyolac B."/>
            <person name="Young S."/>
            <person name="Ho-Il K."/>
            <person name="Hahn J.H."/>
            <person name="Sangsakoo G."/>
            <person name="Vanavichit A."/>
            <person name="de Mattos Luiz.A.T."/>
            <person name="Zimmer P.D."/>
            <person name="Malone G."/>
            <person name="Dellagostin O."/>
            <person name="de Oliveira A.C."/>
            <person name="Bevan M."/>
            <person name="Bancroft I."/>
            <person name="Minx P."/>
            <person name="Cordum H."/>
            <person name="Wilson R."/>
            <person name="Cheng Z."/>
            <person name="Jin W."/>
            <person name="Jiang J."/>
            <person name="Leong S.A."/>
            <person name="Iwama H."/>
            <person name="Gojobori T."/>
            <person name="Itoh T."/>
            <person name="Niimura Y."/>
            <person name="Fujii Y."/>
            <person name="Habara T."/>
            <person name="Sakai H."/>
            <person name="Sato Y."/>
            <person name="Wilson G."/>
            <person name="Kumar K."/>
            <person name="McCouch S."/>
            <person name="Juretic N."/>
            <person name="Hoen D."/>
            <person name="Wright S."/>
            <person name="Bruskiewich R."/>
            <person name="Bureau T."/>
            <person name="Miyao A."/>
            <person name="Hirochika H."/>
            <person name="Nishikawa T."/>
            <person name="Kadowaki K."/>
            <person name="Sugiura M."/>
            <person name="Burr B."/>
            <person name="Sasaki T."/>
        </authorList>
    </citation>
    <scope>NUCLEOTIDE SEQUENCE [LARGE SCALE GENOMIC DNA]</scope>
    <source>
        <strain evidence="3">cv. Nipponbare</strain>
    </source>
</reference>
<reference evidence="2 3" key="3">
    <citation type="journal article" date="2013" name="Rice">
        <title>Improvement of the Oryza sativa Nipponbare reference genome using next generation sequence and optical map data.</title>
        <authorList>
            <person name="Kawahara Y."/>
            <person name="de la Bastide M."/>
            <person name="Hamilton J.P."/>
            <person name="Kanamori H."/>
            <person name="McCombie W.R."/>
            <person name="Ouyang S."/>
            <person name="Schwartz D.C."/>
            <person name="Tanaka T."/>
            <person name="Wu J."/>
            <person name="Zhou S."/>
            <person name="Childs K.L."/>
            <person name="Davidson R.M."/>
            <person name="Lin H."/>
            <person name="Quesada-Ocampo L."/>
            <person name="Vaillancourt B."/>
            <person name="Sakai H."/>
            <person name="Lee S.S."/>
            <person name="Kim J."/>
            <person name="Numa H."/>
            <person name="Itoh T."/>
            <person name="Buell C.R."/>
            <person name="Matsumoto T."/>
        </authorList>
    </citation>
    <scope>NUCLEOTIDE SEQUENCE [LARGE SCALE GENOMIC DNA]</scope>
    <source>
        <strain evidence="3">cv. Nipponbare</strain>
    </source>
</reference>
<feature type="compositionally biased region" description="Low complexity" evidence="1">
    <location>
        <begin position="98"/>
        <end position="111"/>
    </location>
</feature>
<sequence>MIIHVEAACHHVAVQRAASPCSAPICCLVETSSHVCPWLAFKRDYFVFAAAASGDGRGGGPAASPLLCALLFKVLPPCAKEEDIGGGSGTLRGRPLVASPDASPDSSPSASCVVQRRRVRRH</sequence>